<accession>A0A5J5GRQ2</accession>
<evidence type="ECO:0000256" key="1">
    <source>
        <dbReference type="SAM" id="Phobius"/>
    </source>
</evidence>
<dbReference type="RefSeq" id="WP_150443744.1">
    <property type="nucleotide sequence ID" value="NZ_VYQE01000001.1"/>
</dbReference>
<dbReference type="EMBL" id="VYQE01000001">
    <property type="protein sequence ID" value="KAA9010258.1"/>
    <property type="molecule type" value="Genomic_DNA"/>
</dbReference>
<proteinExistence type="predicted"/>
<keyword evidence="3" id="KW-1185">Reference proteome</keyword>
<gene>
    <name evidence="2" type="ORF">F3S47_03130</name>
</gene>
<feature type="transmembrane region" description="Helical" evidence="1">
    <location>
        <begin position="21"/>
        <end position="41"/>
    </location>
</feature>
<keyword evidence="1" id="KW-1133">Transmembrane helix</keyword>
<keyword evidence="1" id="KW-0472">Membrane</keyword>
<protein>
    <recommendedName>
        <fullName evidence="4">Pilus assembly protein</fullName>
    </recommendedName>
</protein>
<dbReference type="AlphaFoldDB" id="A0A5J5GRQ2"/>
<name>A0A5J5GRQ2_9RHOB</name>
<sequence length="195" mass="21729">MRGPRHILRALRRDERGSISVESVIVFPLLIWAYIATYVYFDAFRVVSLNDKSAFAIGDLLSRQTSLVTGPYLDSMLRVHELMTQDPEDVRLRLSSVLWDADAGAYEVVWSTTRGGGTALQDADLASGGALDGRMPIMSDRERVIVVEAWRPFTPPFEVGLDPIDFYSFNTISPRYASRLCYDVLGTGDLNDAAC</sequence>
<evidence type="ECO:0000313" key="3">
    <source>
        <dbReference type="Proteomes" id="UP000326554"/>
    </source>
</evidence>
<dbReference type="Proteomes" id="UP000326554">
    <property type="component" value="Unassembled WGS sequence"/>
</dbReference>
<comment type="caution">
    <text evidence="2">The sequence shown here is derived from an EMBL/GenBank/DDBJ whole genome shotgun (WGS) entry which is preliminary data.</text>
</comment>
<evidence type="ECO:0000313" key="2">
    <source>
        <dbReference type="EMBL" id="KAA9010258.1"/>
    </source>
</evidence>
<evidence type="ECO:0008006" key="4">
    <source>
        <dbReference type="Google" id="ProtNLM"/>
    </source>
</evidence>
<organism evidence="2 3">
    <name type="scientific">Histidinibacterium aquaticum</name>
    <dbReference type="NCBI Taxonomy" id="2613962"/>
    <lineage>
        <taxon>Bacteria</taxon>
        <taxon>Pseudomonadati</taxon>
        <taxon>Pseudomonadota</taxon>
        <taxon>Alphaproteobacteria</taxon>
        <taxon>Rhodobacterales</taxon>
        <taxon>Paracoccaceae</taxon>
        <taxon>Histidinibacterium</taxon>
    </lineage>
</organism>
<reference evidence="2 3" key="1">
    <citation type="submission" date="2019-09" db="EMBL/GenBank/DDBJ databases">
        <authorList>
            <person name="Park J.-S."/>
            <person name="Choi H.-J."/>
        </authorList>
    </citation>
    <scope>NUCLEOTIDE SEQUENCE [LARGE SCALE GENOMIC DNA]</scope>
    <source>
        <strain evidence="2 3">176SS1-4</strain>
    </source>
</reference>
<keyword evidence="1" id="KW-0812">Transmembrane</keyword>